<gene>
    <name evidence="1" type="ORF">THF1A12_100108</name>
</gene>
<organism evidence="1 2">
    <name type="scientific">Vibrio jasicida</name>
    <dbReference type="NCBI Taxonomy" id="766224"/>
    <lineage>
        <taxon>Bacteria</taxon>
        <taxon>Pseudomonadati</taxon>
        <taxon>Pseudomonadota</taxon>
        <taxon>Gammaproteobacteria</taxon>
        <taxon>Vibrionales</taxon>
        <taxon>Vibrionaceae</taxon>
        <taxon>Vibrio</taxon>
    </lineage>
</organism>
<proteinExistence type="predicted"/>
<comment type="caution">
    <text evidence="1">The sequence shown here is derived from an EMBL/GenBank/DDBJ whole genome shotgun (WGS) entry which is preliminary data.</text>
</comment>
<dbReference type="EMBL" id="CAKMUD010000002">
    <property type="protein sequence ID" value="CAH1569234.1"/>
    <property type="molecule type" value="Genomic_DNA"/>
</dbReference>
<sequence>MIAITQELSIKFQSIKDFYGRTGTDNDNGRLFAGIYLQCGTHLSFVKAARPS</sequence>
<protein>
    <submittedName>
        <fullName evidence="1">Uncharacterized protein</fullName>
    </submittedName>
</protein>
<reference evidence="1" key="1">
    <citation type="submission" date="2022-01" db="EMBL/GenBank/DDBJ databases">
        <authorList>
            <person name="Lagorce A."/>
        </authorList>
    </citation>
    <scope>NUCLEOTIDE SEQUENCE</scope>
    <source>
        <strain evidence="1">Th15_F1_A12</strain>
    </source>
</reference>
<dbReference type="Proteomes" id="UP001295462">
    <property type="component" value="Unassembled WGS sequence"/>
</dbReference>
<accession>A0AAU9QFT1</accession>
<dbReference type="AlphaFoldDB" id="A0AAU9QFT1"/>
<evidence type="ECO:0000313" key="1">
    <source>
        <dbReference type="EMBL" id="CAH1569234.1"/>
    </source>
</evidence>
<evidence type="ECO:0000313" key="2">
    <source>
        <dbReference type="Proteomes" id="UP001295462"/>
    </source>
</evidence>
<name>A0AAU9QFT1_9VIBR</name>